<gene>
    <name evidence="2" type="ORF">C4617_01195</name>
</gene>
<feature type="domain" description="ISXO2-like transposase" evidence="1">
    <location>
        <begin position="11"/>
        <end position="66"/>
    </location>
</feature>
<protein>
    <recommendedName>
        <fullName evidence="1">ISXO2-like transposase domain-containing protein</fullName>
    </recommendedName>
</protein>
<comment type="caution">
    <text evidence="2">The sequence shown here is derived from an EMBL/GenBank/DDBJ whole genome shotgun (WGS) entry which is preliminary data.</text>
</comment>
<reference evidence="3" key="1">
    <citation type="submission" date="2018-02" db="EMBL/GenBank/DDBJ databases">
        <title>Genome sequence of Candidatus Liberibacter europaeus.</title>
        <authorList>
            <person name="Frampton R.A."/>
            <person name="Thompson S.M."/>
            <person name="David C."/>
            <person name="Addison S.M."/>
            <person name="Smith G.R."/>
        </authorList>
    </citation>
    <scope>NUCLEOTIDE SEQUENCE [LARGE SCALE GENOMIC DNA]</scope>
</reference>
<dbReference type="Proteomes" id="UP000240811">
    <property type="component" value="Unassembled WGS sequence"/>
</dbReference>
<dbReference type="Pfam" id="PF12762">
    <property type="entry name" value="DDE_Tnp_IS1595"/>
    <property type="match status" value="1"/>
</dbReference>
<dbReference type="InterPro" id="IPR024445">
    <property type="entry name" value="Tnp_ISXO2-like"/>
</dbReference>
<evidence type="ECO:0000313" key="3">
    <source>
        <dbReference type="Proteomes" id="UP000240811"/>
    </source>
</evidence>
<sequence length="133" mass="15848">MLSGDSKLPSCNRVKHSTGEYVKIKASINGVAIFWALLKRGSYGTFHHFSVKHLNQYVSEFSTRHNTLFMGSDERFRYMIRISVEKRITYSELITLIKQRILLIQMYPLKIWYLHQWERNLLMRIKKVKLVLL</sequence>
<evidence type="ECO:0000259" key="1">
    <source>
        <dbReference type="Pfam" id="PF12762"/>
    </source>
</evidence>
<evidence type="ECO:0000313" key="2">
    <source>
        <dbReference type="EMBL" id="PTL87099.1"/>
    </source>
</evidence>
<organism evidence="2 3">
    <name type="scientific">Candidatus Liberibacter europaeus</name>
    <dbReference type="NCBI Taxonomy" id="744859"/>
    <lineage>
        <taxon>Bacteria</taxon>
        <taxon>Pseudomonadati</taxon>
        <taxon>Pseudomonadota</taxon>
        <taxon>Alphaproteobacteria</taxon>
        <taxon>Hyphomicrobiales</taxon>
        <taxon>Rhizobiaceae</taxon>
        <taxon>Liberibacter</taxon>
    </lineage>
</organism>
<name>A0A2T4VZ88_9HYPH</name>
<dbReference type="EMBL" id="PSQJ01000001">
    <property type="protein sequence ID" value="PTL87099.1"/>
    <property type="molecule type" value="Genomic_DNA"/>
</dbReference>
<proteinExistence type="predicted"/>
<dbReference type="AlphaFoldDB" id="A0A2T4VZ88"/>
<accession>A0A2T4VZ88</accession>